<keyword evidence="5" id="KW-1185">Reference proteome</keyword>
<feature type="compositionally biased region" description="Basic and acidic residues" evidence="1">
    <location>
        <begin position="1"/>
        <end position="20"/>
    </location>
</feature>
<reference evidence="3" key="2">
    <citation type="submission" date="2022-10" db="EMBL/GenBank/DDBJ databases">
        <title>The complete genomes of actinobacterial strains from the NBC collection.</title>
        <authorList>
            <person name="Joergensen T.S."/>
            <person name="Alvarez Arevalo M."/>
            <person name="Sterndorff E.B."/>
            <person name="Faurdal D."/>
            <person name="Vuksanovic O."/>
            <person name="Mourched A.-S."/>
            <person name="Charusanti P."/>
            <person name="Shaw S."/>
            <person name="Blin K."/>
            <person name="Weber T."/>
        </authorList>
    </citation>
    <scope>NUCLEOTIDE SEQUENCE</scope>
    <source>
        <strain evidence="3">NBC_01256</strain>
    </source>
</reference>
<accession>A0A640S8M8</accession>
<feature type="region of interest" description="Disordered" evidence="1">
    <location>
        <begin position="1"/>
        <end position="32"/>
    </location>
</feature>
<proteinExistence type="predicted"/>
<name>A0A640S8M8_9ACTN</name>
<evidence type="ECO:0000313" key="2">
    <source>
        <dbReference type="EMBL" id="GFE07550.1"/>
    </source>
</evidence>
<evidence type="ECO:0000256" key="1">
    <source>
        <dbReference type="SAM" id="MobiDB-lite"/>
    </source>
</evidence>
<dbReference type="AlphaFoldDB" id="A0A640S8M8"/>
<dbReference type="Proteomes" id="UP000435837">
    <property type="component" value="Unassembled WGS sequence"/>
</dbReference>
<evidence type="ECO:0000313" key="3">
    <source>
        <dbReference type="EMBL" id="WUS27469.1"/>
    </source>
</evidence>
<dbReference type="EMBL" id="BLIN01000005">
    <property type="protein sequence ID" value="GFE07550.1"/>
    <property type="molecule type" value="Genomic_DNA"/>
</dbReference>
<dbReference type="RefSeq" id="WP_159477325.1">
    <property type="nucleotide sequence ID" value="NZ_BAAATH010000047.1"/>
</dbReference>
<dbReference type="GeneID" id="96633343"/>
<protein>
    <submittedName>
        <fullName evidence="2">Uncharacterized protein</fullName>
    </submittedName>
</protein>
<dbReference type="OrthoDB" id="4293149at2"/>
<evidence type="ECO:0000313" key="4">
    <source>
        <dbReference type="Proteomes" id="UP000435837"/>
    </source>
</evidence>
<organism evidence="2 4">
    <name type="scientific">Streptomyces caniferus</name>
    <dbReference type="NCBI Taxonomy" id="285557"/>
    <lineage>
        <taxon>Bacteria</taxon>
        <taxon>Bacillati</taxon>
        <taxon>Actinomycetota</taxon>
        <taxon>Actinomycetes</taxon>
        <taxon>Kitasatosporales</taxon>
        <taxon>Streptomycetaceae</taxon>
        <taxon>Streptomyces</taxon>
    </lineage>
</organism>
<reference evidence="2 4" key="1">
    <citation type="submission" date="2019-12" db="EMBL/GenBank/DDBJ databases">
        <title>Whole genome shotgun sequence of Streptomyces caniferus NBRC 15389.</title>
        <authorList>
            <person name="Ichikawa N."/>
            <person name="Kimura A."/>
            <person name="Kitahashi Y."/>
            <person name="Komaki H."/>
            <person name="Tamura T."/>
        </authorList>
    </citation>
    <scope>NUCLEOTIDE SEQUENCE [LARGE SCALE GENOMIC DNA]</scope>
    <source>
        <strain evidence="2 4">NBRC 15389</strain>
    </source>
</reference>
<dbReference type="Proteomes" id="UP001432292">
    <property type="component" value="Chromosome"/>
</dbReference>
<sequence length="53" mass="5705">MPEKTFDDEDMKAALEKTDTADGPGTDNLDDLPESDFVAFAEGGVENDAEDPK</sequence>
<evidence type="ECO:0000313" key="5">
    <source>
        <dbReference type="Proteomes" id="UP001432292"/>
    </source>
</evidence>
<gene>
    <name evidence="3" type="ORF">OG727_37185</name>
    <name evidence="2" type="ORF">Scani_38180</name>
</gene>
<dbReference type="EMBL" id="CP108473">
    <property type="protein sequence ID" value="WUS27469.1"/>
    <property type="molecule type" value="Genomic_DNA"/>
</dbReference>